<evidence type="ECO:0000256" key="3">
    <source>
        <dbReference type="ARBA" id="ARBA00022801"/>
    </source>
</evidence>
<evidence type="ECO:0000313" key="8">
    <source>
        <dbReference type="EMBL" id="AKP53069.1"/>
    </source>
</evidence>
<dbReference type="InterPro" id="IPR049303">
    <property type="entry name" value="Glyco_hydro_109_C"/>
</dbReference>
<dbReference type="PANTHER" id="PTHR43818:SF1">
    <property type="entry name" value="GLYCOSYL HYDROLASE FAMILY 109 PROTEIN"/>
    <property type="match status" value="1"/>
</dbReference>
<evidence type="ECO:0000256" key="1">
    <source>
        <dbReference type="ARBA" id="ARBA00001911"/>
    </source>
</evidence>
<dbReference type="Gene3D" id="3.40.50.720">
    <property type="entry name" value="NAD(P)-binding Rossmann-like Domain"/>
    <property type="match status" value="1"/>
</dbReference>
<dbReference type="InterPro" id="IPR006311">
    <property type="entry name" value="TAT_signal"/>
</dbReference>
<dbReference type="STRING" id="320787.CA2015_3692"/>
<reference evidence="8 9" key="1">
    <citation type="submission" date="2015-07" db="EMBL/GenBank/DDBJ databases">
        <authorList>
            <person name="Kim K.M."/>
        </authorList>
    </citation>
    <scope>NUCLEOTIDE SEQUENCE [LARGE SCALE GENOMIC DNA]</scope>
    <source>
        <strain evidence="8 9">KCTC 12363</strain>
    </source>
</reference>
<gene>
    <name evidence="8" type="ORF">CA2015_3692</name>
</gene>
<comment type="cofactor">
    <cofactor evidence="1">
        <name>NAD(+)</name>
        <dbReference type="ChEBI" id="CHEBI:57540"/>
    </cofactor>
</comment>
<dbReference type="PANTHER" id="PTHR43818">
    <property type="entry name" value="BCDNA.GH03377"/>
    <property type="match status" value="1"/>
</dbReference>
<dbReference type="OrthoDB" id="832250at2"/>
<evidence type="ECO:0000259" key="6">
    <source>
        <dbReference type="Pfam" id="PF01408"/>
    </source>
</evidence>
<accession>A0A0H4PFS5</accession>
<dbReference type="InterPro" id="IPR036291">
    <property type="entry name" value="NAD(P)-bd_dom_sf"/>
</dbReference>
<evidence type="ECO:0000259" key="7">
    <source>
        <dbReference type="Pfam" id="PF21252"/>
    </source>
</evidence>
<evidence type="ECO:0000256" key="4">
    <source>
        <dbReference type="ARBA" id="ARBA00023027"/>
    </source>
</evidence>
<dbReference type="Pfam" id="PF01408">
    <property type="entry name" value="GFO_IDH_MocA"/>
    <property type="match status" value="1"/>
</dbReference>
<protein>
    <submittedName>
        <fullName evidence="8">Oxidoreductase domain protein</fullName>
    </submittedName>
</protein>
<dbReference type="PROSITE" id="PS51318">
    <property type="entry name" value="TAT"/>
    <property type="match status" value="1"/>
</dbReference>
<organism evidence="8 9">
    <name type="scientific">Cyclobacterium amurskyense</name>
    <dbReference type="NCBI Taxonomy" id="320787"/>
    <lineage>
        <taxon>Bacteria</taxon>
        <taxon>Pseudomonadati</taxon>
        <taxon>Bacteroidota</taxon>
        <taxon>Cytophagia</taxon>
        <taxon>Cytophagales</taxon>
        <taxon>Cyclobacteriaceae</taxon>
        <taxon>Cyclobacterium</taxon>
    </lineage>
</organism>
<sequence>MKNNRREFIKVAGMAGAGIVVGASRSKAETPKTQVHKQSFNMHGYAAPKMDRVRMGLIGVGSRGSGTLNRFASIENVDIIALCDILPGNIEKALKTIEGYGHNPDTYTDGEEAYKALCDRNDIDLIYIATPWKFHAPIAVYAMERDKHVYTELPVGISLEECWQVVETSERTKKHCFMGCGSCHDGMAATILNMARDGFFGELIHGEGNYIHDRVNGPDRWERDADNWFGYRPWRLKENVGRNGNLYPQHGLGPVAQMMDLNYGDQMEYLVSISSGDFTMAPKMKELAESDSYFEPYEGLKYRGNMNTTLIRTFKGRTIMLQHDISSPRPGSRFQLISGSKGIYEARPPRIAISEDYMEESEFKALVEKYTPKMTRTFQEKVSQAGGIKGSRSYERVTASDWRLIDCLRNGLPLEMDVYDAALWTAVTPLSEASVAQQGKTMKVPDFTSGAWKTNKRGMDISLKEGGTTNLV</sequence>
<dbReference type="KEGG" id="camu:CA2015_3692"/>
<dbReference type="RefSeq" id="WP_048643214.1">
    <property type="nucleotide sequence ID" value="NZ_CP012040.1"/>
</dbReference>
<dbReference type="SUPFAM" id="SSF51735">
    <property type="entry name" value="NAD(P)-binding Rossmann-fold domains"/>
    <property type="match status" value="1"/>
</dbReference>
<keyword evidence="9" id="KW-1185">Reference proteome</keyword>
<dbReference type="InterPro" id="IPR019546">
    <property type="entry name" value="TAT_signal_bac_arc"/>
</dbReference>
<keyword evidence="5" id="KW-0326">Glycosidase</keyword>
<dbReference type="InterPro" id="IPR000683">
    <property type="entry name" value="Gfo/Idh/MocA-like_OxRdtase_N"/>
</dbReference>
<dbReference type="PATRIC" id="fig|320787.5.peg.4044"/>
<feature type="domain" description="Gfo/Idh/MocA-like oxidoreductase N-terminal" evidence="6">
    <location>
        <begin position="54"/>
        <end position="179"/>
    </location>
</feature>
<proteinExistence type="inferred from homology"/>
<dbReference type="Pfam" id="PF21252">
    <property type="entry name" value="Glyco_hydro_109_C"/>
    <property type="match status" value="1"/>
</dbReference>
<dbReference type="AlphaFoldDB" id="A0A0H4PFS5"/>
<keyword evidence="4" id="KW-0520">NAD</keyword>
<evidence type="ECO:0000256" key="2">
    <source>
        <dbReference type="ARBA" id="ARBA00009329"/>
    </source>
</evidence>
<dbReference type="Gene3D" id="3.30.360.10">
    <property type="entry name" value="Dihydrodipicolinate Reductase, domain 2"/>
    <property type="match status" value="1"/>
</dbReference>
<dbReference type="GO" id="GO:0000166">
    <property type="term" value="F:nucleotide binding"/>
    <property type="evidence" value="ECO:0007669"/>
    <property type="project" value="InterPro"/>
</dbReference>
<dbReference type="InterPro" id="IPR050463">
    <property type="entry name" value="Gfo/Idh/MocA_oxidrdct_glycsds"/>
</dbReference>
<evidence type="ECO:0000256" key="5">
    <source>
        <dbReference type="ARBA" id="ARBA00023295"/>
    </source>
</evidence>
<feature type="domain" description="Glycosyl hydrolase 109 C-terminal" evidence="7">
    <location>
        <begin position="191"/>
        <end position="353"/>
    </location>
</feature>
<dbReference type="EMBL" id="CP012040">
    <property type="protein sequence ID" value="AKP53069.1"/>
    <property type="molecule type" value="Genomic_DNA"/>
</dbReference>
<comment type="similarity">
    <text evidence="2">Belongs to the Gfo/Idh/MocA family. Glycosyl hydrolase 109 subfamily.</text>
</comment>
<evidence type="ECO:0000313" key="9">
    <source>
        <dbReference type="Proteomes" id="UP000036520"/>
    </source>
</evidence>
<dbReference type="Proteomes" id="UP000036520">
    <property type="component" value="Chromosome"/>
</dbReference>
<dbReference type="NCBIfam" id="TIGR01409">
    <property type="entry name" value="TAT_signal_seq"/>
    <property type="match status" value="1"/>
</dbReference>
<keyword evidence="3" id="KW-0378">Hydrolase</keyword>
<name>A0A0H4PFS5_9BACT</name>
<dbReference type="GO" id="GO:0016798">
    <property type="term" value="F:hydrolase activity, acting on glycosyl bonds"/>
    <property type="evidence" value="ECO:0007669"/>
    <property type="project" value="UniProtKB-KW"/>
</dbReference>